<evidence type="ECO:0000313" key="17">
    <source>
        <dbReference type="EMBL" id="OLP92238.1"/>
    </source>
</evidence>
<dbReference type="Pfam" id="PF01467">
    <property type="entry name" value="CTP_transf_like"/>
    <property type="match status" value="2"/>
</dbReference>
<evidence type="ECO:0000256" key="2">
    <source>
        <dbReference type="ARBA" id="ARBA00010101"/>
    </source>
</evidence>
<dbReference type="PANTHER" id="PTHR45780:SF2">
    <property type="entry name" value="ETHANOLAMINE-PHOSPHATE CYTIDYLYLTRANSFERASE"/>
    <property type="match status" value="1"/>
</dbReference>
<evidence type="ECO:0000256" key="15">
    <source>
        <dbReference type="PROSITE-ProRule" id="PRU00723"/>
    </source>
</evidence>
<dbReference type="InterPro" id="IPR036855">
    <property type="entry name" value="Znf_CCCH_sf"/>
</dbReference>
<dbReference type="NCBIfam" id="TIGR00125">
    <property type="entry name" value="cyt_tran_rel"/>
    <property type="match status" value="2"/>
</dbReference>
<dbReference type="GO" id="GO:0005737">
    <property type="term" value="C:cytoplasm"/>
    <property type="evidence" value="ECO:0007669"/>
    <property type="project" value="TreeGrafter"/>
</dbReference>
<evidence type="ECO:0000256" key="10">
    <source>
        <dbReference type="ARBA" id="ARBA00023209"/>
    </source>
</evidence>
<keyword evidence="3" id="KW-0444">Lipid biosynthesis</keyword>
<dbReference type="EC" id="2.7.7.14" evidence="13"/>
<evidence type="ECO:0000256" key="6">
    <source>
        <dbReference type="ARBA" id="ARBA00022723"/>
    </source>
</evidence>
<evidence type="ECO:0000256" key="13">
    <source>
        <dbReference type="ARBA" id="ARBA00024221"/>
    </source>
</evidence>
<feature type="domain" description="C3H1-type" evidence="16">
    <location>
        <begin position="13"/>
        <end position="40"/>
    </location>
</feature>
<evidence type="ECO:0000256" key="5">
    <source>
        <dbReference type="ARBA" id="ARBA00022695"/>
    </source>
</evidence>
<evidence type="ECO:0000256" key="8">
    <source>
        <dbReference type="ARBA" id="ARBA00022833"/>
    </source>
</evidence>
<feature type="domain" description="C3H1-type" evidence="16">
    <location>
        <begin position="48"/>
        <end position="76"/>
    </location>
</feature>
<dbReference type="PROSITE" id="PS50103">
    <property type="entry name" value="ZF_C3H1"/>
    <property type="match status" value="2"/>
</dbReference>
<dbReference type="SUPFAM" id="SSF52374">
    <property type="entry name" value="Nucleotidylyl transferase"/>
    <property type="match status" value="2"/>
</dbReference>
<evidence type="ECO:0000256" key="1">
    <source>
        <dbReference type="ARBA" id="ARBA00005189"/>
    </source>
</evidence>
<sequence>MTEAQMKETREVLKFTRMCKYWKVNRCHLGADCNFAHTESELRDQPDLVSTQLCFQFARKGTCKNGEACTFAHGKSELRRLQKKGKAARESAEPKKVPIRVAGEQQIGSTVGPFVHAGPLTVPGVIPAMTVDTTLNFRAPPGLECSEEAGPISPPPGLGMLAQPVPNTFAAMLREGLESSHRKPLLKHASYSHDSLFQSDSTASTGYVSDTSDCYFSENLQVLATRAGLSGGYRVQTSPTSGGQNKGHQLPLTGSLQLMAALLKLAPRIFVELPDQPWLQHVYDHFGTARVFLQAATKLTGKQWNFLGPLVMSEWYGRRELWLLEEENASWYEVEGEKVSYILLSSLLLMANREPKRSETILPTDIARSAKGRKSVGKLFCWAVAQDRLSFPQSPLFDDKGLCRISQFQFQDLCSIARRAAMFFELELARVRNRAAYGRHVFATFREIKLELMGQDGKEPARHNLLRLLKKIDSATQHGFRVQSGTTGIMGTAAMPICAWRQRGGMQTAVRSRLWLPRFSQLQAVCGRPFSRACFLPWVDARSLLSRQSSSHELLPCAMTAALLGLECEWVEVSDELKFFWHRPSWAAVEEQSADPETVRIFLNGCFDLMHVGHFNALRQAKRLFFQQGYKKVVMLAGIHSDEAITRQKGPPMMSDNERVAVLEATKWVDEFVTHLPYVSMSSQMADALRVRWICHGDDMPICKDGGGMYSDAIEHGRFQMLKRTEGISTTQIIERLLRQQGLGSGCEAEAMETALATTQRLGQFAAPADPEQGVKLLTSAKHVVYVPGIFDLVHPGHVSILQHAAKLGDYLLVGLYSDETVRQHRGTPPVLTMLERAMAVLSTRWVDDVVLGVPWKITKDLLATMNIKTVVVGRPPDGLESEQCLAEKEQMSVARAEGLLTELSSSFAVSSEALKQRFIARSGAFLDRNRYLEWRDQKLAPRATYRRHDGCGREVTYVRAVAEVLRTHADVHRAGLRSRRGMREGRPLQPAPAIRKQRMTKAAPEAAPPALPAPARAVEALQLSKADVGAGLLKAPTALLAAHLQLRDAMLSAETLLREAANRSDGAA</sequence>
<feature type="zinc finger region" description="C3H1-type" evidence="15">
    <location>
        <begin position="48"/>
        <end position="76"/>
    </location>
</feature>
<dbReference type="EMBL" id="LSRX01000630">
    <property type="protein sequence ID" value="OLP92238.1"/>
    <property type="molecule type" value="Genomic_DNA"/>
</dbReference>
<keyword evidence="8 15" id="KW-0862">Zinc</keyword>
<dbReference type="Gene3D" id="3.40.50.620">
    <property type="entry name" value="HUPs"/>
    <property type="match status" value="2"/>
</dbReference>
<keyword evidence="18" id="KW-1185">Reference proteome</keyword>
<proteinExistence type="inferred from homology"/>
<dbReference type="GO" id="GO:0008270">
    <property type="term" value="F:zinc ion binding"/>
    <property type="evidence" value="ECO:0007669"/>
    <property type="project" value="UniProtKB-KW"/>
</dbReference>
<comment type="caution">
    <text evidence="17">The sequence shown here is derived from an EMBL/GenBank/DDBJ whole genome shotgun (WGS) entry which is preliminary data.</text>
</comment>
<dbReference type="PANTHER" id="PTHR45780">
    <property type="entry name" value="ETHANOLAMINE-PHOSPHATE CYTIDYLYLTRANSFERASE"/>
    <property type="match status" value="1"/>
</dbReference>
<dbReference type="AlphaFoldDB" id="A0A1Q9DAR4"/>
<dbReference type="UniPathway" id="UPA00558">
    <property type="reaction ID" value="UER00742"/>
</dbReference>
<dbReference type="SUPFAM" id="SSF90229">
    <property type="entry name" value="CCCH zinc finger"/>
    <property type="match status" value="2"/>
</dbReference>
<dbReference type="GO" id="GO:0004306">
    <property type="term" value="F:ethanolamine-phosphate cytidylyltransferase activity"/>
    <property type="evidence" value="ECO:0007669"/>
    <property type="project" value="UniProtKB-EC"/>
</dbReference>
<dbReference type="InterPro" id="IPR044608">
    <property type="entry name" value="Ect1/PCYT2"/>
</dbReference>
<dbReference type="Proteomes" id="UP000186817">
    <property type="component" value="Unassembled WGS sequence"/>
</dbReference>
<comment type="pathway">
    <text evidence="1">Lipid metabolism.</text>
</comment>
<evidence type="ECO:0000256" key="7">
    <source>
        <dbReference type="ARBA" id="ARBA00022771"/>
    </source>
</evidence>
<comment type="pathway">
    <text evidence="12">Phospholipid metabolism; phosphatidylethanolamine biosynthesis; phosphatidylethanolamine from ethanolamine: step 2/3.</text>
</comment>
<dbReference type="InterPro" id="IPR000571">
    <property type="entry name" value="Znf_CCCH"/>
</dbReference>
<evidence type="ECO:0000256" key="14">
    <source>
        <dbReference type="ARBA" id="ARBA00031473"/>
    </source>
</evidence>
<keyword evidence="7 15" id="KW-0863">Zinc-finger</keyword>
<gene>
    <name evidence="17" type="primary">PECT1</name>
    <name evidence="17" type="ORF">AK812_SmicGene25989</name>
</gene>
<evidence type="ECO:0000256" key="11">
    <source>
        <dbReference type="ARBA" id="ARBA00023264"/>
    </source>
</evidence>
<evidence type="ECO:0000256" key="4">
    <source>
        <dbReference type="ARBA" id="ARBA00022679"/>
    </source>
</evidence>
<evidence type="ECO:0000256" key="3">
    <source>
        <dbReference type="ARBA" id="ARBA00022516"/>
    </source>
</evidence>
<organism evidence="17 18">
    <name type="scientific">Symbiodinium microadriaticum</name>
    <name type="common">Dinoflagellate</name>
    <name type="synonym">Zooxanthella microadriatica</name>
    <dbReference type="NCBI Taxonomy" id="2951"/>
    <lineage>
        <taxon>Eukaryota</taxon>
        <taxon>Sar</taxon>
        <taxon>Alveolata</taxon>
        <taxon>Dinophyceae</taxon>
        <taxon>Suessiales</taxon>
        <taxon>Symbiodiniaceae</taxon>
        <taxon>Symbiodinium</taxon>
    </lineage>
</organism>
<dbReference type="SMART" id="SM00356">
    <property type="entry name" value="ZnF_C3H1"/>
    <property type="match status" value="2"/>
</dbReference>
<name>A0A1Q9DAR4_SYMMI</name>
<dbReference type="InterPro" id="IPR014729">
    <property type="entry name" value="Rossmann-like_a/b/a_fold"/>
</dbReference>
<dbReference type="GO" id="GO:0006646">
    <property type="term" value="P:phosphatidylethanolamine biosynthetic process"/>
    <property type="evidence" value="ECO:0007669"/>
    <property type="project" value="UniProtKB-UniPathway"/>
</dbReference>
<dbReference type="OrthoDB" id="40021at2759"/>
<comment type="similarity">
    <text evidence="2">Belongs to the cytidylyltransferase family.</text>
</comment>
<evidence type="ECO:0000259" key="16">
    <source>
        <dbReference type="PROSITE" id="PS50103"/>
    </source>
</evidence>
<accession>A0A1Q9DAR4</accession>
<dbReference type="Gene3D" id="4.10.1000.10">
    <property type="entry name" value="Zinc finger, CCCH-type"/>
    <property type="match status" value="2"/>
</dbReference>
<keyword evidence="4 17" id="KW-0808">Transferase</keyword>
<evidence type="ECO:0000256" key="12">
    <source>
        <dbReference type="ARBA" id="ARBA00024191"/>
    </source>
</evidence>
<keyword evidence="6 15" id="KW-0479">Metal-binding</keyword>
<reference evidence="17 18" key="1">
    <citation type="submission" date="2016-02" db="EMBL/GenBank/DDBJ databases">
        <title>Genome analysis of coral dinoflagellate symbionts highlights evolutionary adaptations to a symbiotic lifestyle.</title>
        <authorList>
            <person name="Aranda M."/>
            <person name="Li Y."/>
            <person name="Liew Y.J."/>
            <person name="Baumgarten S."/>
            <person name="Simakov O."/>
            <person name="Wilson M."/>
            <person name="Piel J."/>
            <person name="Ashoor H."/>
            <person name="Bougouffa S."/>
            <person name="Bajic V.B."/>
            <person name="Ryu T."/>
            <person name="Ravasi T."/>
            <person name="Bayer T."/>
            <person name="Micklem G."/>
            <person name="Kim H."/>
            <person name="Bhak J."/>
            <person name="Lajeunesse T.C."/>
            <person name="Voolstra C.R."/>
        </authorList>
    </citation>
    <scope>NUCLEOTIDE SEQUENCE [LARGE SCALE GENOMIC DNA]</scope>
    <source>
        <strain evidence="17 18">CCMP2467</strain>
    </source>
</reference>
<evidence type="ECO:0000313" key="18">
    <source>
        <dbReference type="Proteomes" id="UP000186817"/>
    </source>
</evidence>
<keyword evidence="5 17" id="KW-0548">Nucleotidyltransferase</keyword>
<keyword evidence="9" id="KW-0443">Lipid metabolism</keyword>
<evidence type="ECO:0000256" key="9">
    <source>
        <dbReference type="ARBA" id="ARBA00023098"/>
    </source>
</evidence>
<protein>
    <recommendedName>
        <fullName evidence="13">ethanolamine-phosphate cytidylyltransferase</fullName>
        <ecNumber evidence="13">2.7.7.14</ecNumber>
    </recommendedName>
    <alternativeName>
        <fullName evidence="14">CTP:phosphoethanolamine cytidylyltransferase</fullName>
    </alternativeName>
</protein>
<dbReference type="InterPro" id="IPR004821">
    <property type="entry name" value="Cyt_trans-like"/>
</dbReference>
<keyword evidence="10" id="KW-0594">Phospholipid biosynthesis</keyword>
<keyword evidence="11" id="KW-1208">Phospholipid metabolism</keyword>
<feature type="zinc finger region" description="C3H1-type" evidence="15">
    <location>
        <begin position="13"/>
        <end position="40"/>
    </location>
</feature>
<dbReference type="Pfam" id="PF00642">
    <property type="entry name" value="zf-CCCH"/>
    <property type="match status" value="1"/>
</dbReference>